<protein>
    <submittedName>
        <fullName evidence="8">Putative threonine efflux protein</fullName>
    </submittedName>
    <submittedName>
        <fullName evidence="7">Threonine transporter</fullName>
    </submittedName>
</protein>
<keyword evidence="2" id="KW-1003">Cell membrane</keyword>
<accession>A0A076NL76</accession>
<feature type="transmembrane region" description="Helical" evidence="6">
    <location>
        <begin position="134"/>
        <end position="153"/>
    </location>
</feature>
<keyword evidence="5 6" id="KW-0472">Membrane</keyword>
<dbReference type="EMBL" id="CP009211">
    <property type="protein sequence ID" value="AIJ32595.1"/>
    <property type="molecule type" value="Genomic_DNA"/>
</dbReference>
<dbReference type="InterPro" id="IPR001123">
    <property type="entry name" value="LeuE-type"/>
</dbReference>
<keyword evidence="9" id="KW-1185">Reference proteome</keyword>
<evidence type="ECO:0000313" key="10">
    <source>
        <dbReference type="Proteomes" id="UP000215374"/>
    </source>
</evidence>
<dbReference type="HOGENOM" id="CLU_079569_0_1_11"/>
<name>A0A076NL76_9CORY</name>
<dbReference type="Proteomes" id="UP000028780">
    <property type="component" value="Chromosome"/>
</dbReference>
<dbReference type="GO" id="GO:0015171">
    <property type="term" value="F:amino acid transmembrane transporter activity"/>
    <property type="evidence" value="ECO:0007669"/>
    <property type="project" value="TreeGrafter"/>
</dbReference>
<reference evidence="8 10" key="2">
    <citation type="submission" date="2017-06" db="EMBL/GenBank/DDBJ databases">
        <authorList>
            <consortium name="Pathogen Informatics"/>
        </authorList>
    </citation>
    <scope>NUCLEOTIDE SEQUENCE [LARGE SCALE GENOMIC DNA]</scope>
    <source>
        <strain evidence="8 10">NCTC13015</strain>
    </source>
</reference>
<dbReference type="KEGG" id="cii:CIMIT_00455"/>
<evidence type="ECO:0000256" key="3">
    <source>
        <dbReference type="ARBA" id="ARBA00022692"/>
    </source>
</evidence>
<gene>
    <name evidence="8" type="primary">rhtC_1</name>
    <name evidence="7" type="ORF">CIMIT_00455</name>
    <name evidence="8" type="ORF">SAMEA4535761_00155</name>
</gene>
<evidence type="ECO:0000313" key="9">
    <source>
        <dbReference type="Proteomes" id="UP000028780"/>
    </source>
</evidence>
<dbReference type="AlphaFoldDB" id="A0A076NL76"/>
<evidence type="ECO:0000256" key="5">
    <source>
        <dbReference type="ARBA" id="ARBA00023136"/>
    </source>
</evidence>
<feature type="transmembrane region" description="Helical" evidence="6">
    <location>
        <begin position="32"/>
        <end position="58"/>
    </location>
</feature>
<dbReference type="EMBL" id="LT906467">
    <property type="protein sequence ID" value="SNV53235.1"/>
    <property type="molecule type" value="Genomic_DNA"/>
</dbReference>
<dbReference type="PANTHER" id="PTHR30086:SF20">
    <property type="entry name" value="ARGININE EXPORTER PROTEIN ARGO-RELATED"/>
    <property type="match status" value="1"/>
</dbReference>
<dbReference type="STRING" id="156978.CIMIT_00455"/>
<dbReference type="OrthoDB" id="9784202at2"/>
<reference evidence="7 9" key="1">
    <citation type="submission" date="2014-08" db="EMBL/GenBank/DDBJ databases">
        <title>Complete genome sequence of Corynebacterium imitans DSM 44264, isolated from a five-month-old boy with suspected pharyngeal diphtheria.</title>
        <authorList>
            <person name="Mollmann S."/>
            <person name="Albersmeier A."/>
            <person name="Ruckert C."/>
            <person name="Tauch A."/>
        </authorList>
    </citation>
    <scope>NUCLEOTIDE SEQUENCE [LARGE SCALE GENOMIC DNA]</scope>
    <source>
        <strain evidence="7 9">DSM 44264</strain>
    </source>
</reference>
<proteinExistence type="predicted"/>
<evidence type="ECO:0000256" key="4">
    <source>
        <dbReference type="ARBA" id="ARBA00022989"/>
    </source>
</evidence>
<dbReference type="Pfam" id="PF01810">
    <property type="entry name" value="LysE"/>
    <property type="match status" value="1"/>
</dbReference>
<organism evidence="7 9">
    <name type="scientific">Corynebacterium imitans</name>
    <dbReference type="NCBI Taxonomy" id="156978"/>
    <lineage>
        <taxon>Bacteria</taxon>
        <taxon>Bacillati</taxon>
        <taxon>Actinomycetota</taxon>
        <taxon>Actinomycetes</taxon>
        <taxon>Mycobacteriales</taxon>
        <taxon>Corynebacteriaceae</taxon>
        <taxon>Corynebacterium</taxon>
    </lineage>
</organism>
<dbReference type="Proteomes" id="UP000215374">
    <property type="component" value="Chromosome 1"/>
</dbReference>
<evidence type="ECO:0000313" key="7">
    <source>
        <dbReference type="EMBL" id="AIJ32595.1"/>
    </source>
</evidence>
<evidence type="ECO:0000256" key="6">
    <source>
        <dbReference type="SAM" id="Phobius"/>
    </source>
</evidence>
<comment type="subcellular location">
    <subcellularLocation>
        <location evidence="1">Cell membrane</location>
        <topology evidence="1">Multi-pass membrane protein</topology>
    </subcellularLocation>
</comment>
<dbReference type="PANTHER" id="PTHR30086">
    <property type="entry name" value="ARGININE EXPORTER PROTEIN ARGO"/>
    <property type="match status" value="1"/>
</dbReference>
<dbReference type="GO" id="GO:0005886">
    <property type="term" value="C:plasma membrane"/>
    <property type="evidence" value="ECO:0007669"/>
    <property type="project" value="UniProtKB-SubCell"/>
</dbReference>
<sequence>MFLLLATWIAAIASPGPDLFQLIRVGTKDRRAGVLCALGIMVGNTFWIVASIAGLSALVTAFPQVLAVLQLVGGAYLGWMGLSAIRNASNPDVSAAASVRKPFRLGLATNLSNPKAILFFGAIFAQFNAGALEAVLLIVTGVAWFVGFALLAAKLGGVMKTYGSVVDRVTGAIFVALAVWMILSGARTILLS</sequence>
<feature type="transmembrane region" description="Helical" evidence="6">
    <location>
        <begin position="165"/>
        <end position="183"/>
    </location>
</feature>
<evidence type="ECO:0000313" key="8">
    <source>
        <dbReference type="EMBL" id="SNV53235.1"/>
    </source>
</evidence>
<feature type="transmembrane region" description="Helical" evidence="6">
    <location>
        <begin position="65"/>
        <end position="85"/>
    </location>
</feature>
<dbReference type="eggNOG" id="COG1280">
    <property type="taxonomic scope" value="Bacteria"/>
</dbReference>
<dbReference type="RefSeq" id="WP_038587642.1">
    <property type="nucleotide sequence ID" value="NZ_CP009211.1"/>
</dbReference>
<keyword evidence="4 6" id="KW-1133">Transmembrane helix</keyword>
<keyword evidence="3 6" id="KW-0812">Transmembrane</keyword>
<evidence type="ECO:0000256" key="1">
    <source>
        <dbReference type="ARBA" id="ARBA00004651"/>
    </source>
</evidence>
<evidence type="ECO:0000256" key="2">
    <source>
        <dbReference type="ARBA" id="ARBA00022475"/>
    </source>
</evidence>